<keyword evidence="1 2" id="KW-0443">Lipid metabolism</keyword>
<keyword evidence="2 4" id="KW-0378">Hydrolase</keyword>
<feature type="short sequence motif" description="GXSXG" evidence="2">
    <location>
        <begin position="58"/>
        <end position="62"/>
    </location>
</feature>
<evidence type="ECO:0000313" key="4">
    <source>
        <dbReference type="EMBL" id="KTD30639.1"/>
    </source>
</evidence>
<name>A0A0W0WEA7_9GAMM</name>
<dbReference type="InterPro" id="IPR016035">
    <property type="entry name" value="Acyl_Trfase/lysoPLipase"/>
</dbReference>
<proteinExistence type="predicted"/>
<dbReference type="Pfam" id="PF01734">
    <property type="entry name" value="Patatin"/>
    <property type="match status" value="1"/>
</dbReference>
<dbReference type="STRING" id="466.Lmac_0455"/>
<feature type="active site" description="Proton acceptor" evidence="2">
    <location>
        <position position="321"/>
    </location>
</feature>
<accession>A0A0W0WEA7</accession>
<dbReference type="Gene3D" id="3.40.1090.10">
    <property type="entry name" value="Cytosolic phospholipase A2 catalytic domain"/>
    <property type="match status" value="1"/>
</dbReference>
<feature type="domain" description="PNPLA" evidence="3">
    <location>
        <begin position="25"/>
        <end position="334"/>
    </location>
</feature>
<dbReference type="OrthoDB" id="7021815at2"/>
<comment type="caution">
    <text evidence="4">The sequence shown here is derived from an EMBL/GenBank/DDBJ whole genome shotgun (WGS) entry which is preliminary data.</text>
</comment>
<dbReference type="InterPro" id="IPR052580">
    <property type="entry name" value="Lipid_Hydrolase"/>
</dbReference>
<sequence>MTRSIAELLQISFEFPLSSKPIRKIALRGGGAKGVVYPGAVEALKEANILDKIDTIAGSSAGALTALMVAIGMTPEQIKIEVNKTDFNKYKDYHLTGLFTKRGICKGEALLNDIKRIIRTYLPEQIEWAKSILDEGIMYSLTKIEKDLESRIESIEHSISAWELLLHDKEDLAKKKENKLDEINEIRTVLSELKSFRAYTGKDRDAKLKTVLSHLLSKHDFFYRYAHSNFEFTKELLTRYDHIQQININSVKFIDLSYLNNVLGNRVKHLMITGTNIDTGELELFSDETTPQMPIDIAARISASYPIVFQAVEYNGKRYIDGGVLDNLPVRPLTKQKKDVPLLRRQQEKTDETIAFELNPQKTAQGFLTTVTGFFTTIQNFIKYLACGKIDVATSNEELKQALMEDISKNRIDLPLPSGFSTLDFKLPPDKKALLQEQAKTTTKQRIEEILEGRKRKSMNCDILRYLLEAPLDDIEKNVSLFMEALVDKNEQDKIKQLKEWVVRFRAEEDTLLSSILTEIKGINFAIEQKLPFEEQQEHIDKLVKNLDTLILHQTELNGGEMVTLNEAHKACLYQKVKDIFSTELEELANHMNANPLLKHDLVERLRQSPAQKEHAQFFDGLQLDLIRKNAIHTLVEAKAKPFQLAENVTLIQVAIACLRTAPTEAEIKSALETVRDGYLSRNVFSVVQGSSTRFKGSAYSTTAQAMVGYIEQINHLIDHPLAEELEKSAPGVAF</sequence>
<keyword evidence="5" id="KW-1185">Reference proteome</keyword>
<reference evidence="4 5" key="1">
    <citation type="submission" date="2015-11" db="EMBL/GenBank/DDBJ databases">
        <title>Genomic analysis of 38 Legionella species identifies large and diverse effector repertoires.</title>
        <authorList>
            <person name="Burstein D."/>
            <person name="Amaro F."/>
            <person name="Zusman T."/>
            <person name="Lifshitz Z."/>
            <person name="Cohen O."/>
            <person name="Gilbert J.A."/>
            <person name="Pupko T."/>
            <person name="Shuman H.A."/>
            <person name="Segal G."/>
        </authorList>
    </citation>
    <scope>NUCLEOTIDE SEQUENCE [LARGE SCALE GENOMIC DNA]</scope>
    <source>
        <strain evidence="4 5">PX-1-G2-E2</strain>
    </source>
</reference>
<dbReference type="PANTHER" id="PTHR46394">
    <property type="entry name" value="ANNEXIN"/>
    <property type="match status" value="1"/>
</dbReference>
<evidence type="ECO:0000313" key="5">
    <source>
        <dbReference type="Proteomes" id="UP000054908"/>
    </source>
</evidence>
<dbReference type="InterPro" id="IPR002641">
    <property type="entry name" value="PNPLA_dom"/>
</dbReference>
<evidence type="ECO:0000259" key="3">
    <source>
        <dbReference type="PROSITE" id="PS51635"/>
    </source>
</evidence>
<dbReference type="EMBL" id="LNYL01000010">
    <property type="protein sequence ID" value="KTD30639.1"/>
    <property type="molecule type" value="Genomic_DNA"/>
</dbReference>
<dbReference type="GO" id="GO:0016042">
    <property type="term" value="P:lipid catabolic process"/>
    <property type="evidence" value="ECO:0007669"/>
    <property type="project" value="UniProtKB-UniRule"/>
</dbReference>
<evidence type="ECO:0000256" key="1">
    <source>
        <dbReference type="ARBA" id="ARBA00023098"/>
    </source>
</evidence>
<evidence type="ECO:0000256" key="2">
    <source>
        <dbReference type="PROSITE-ProRule" id="PRU01161"/>
    </source>
</evidence>
<feature type="short sequence motif" description="GXGXXG" evidence="2">
    <location>
        <begin position="29"/>
        <end position="34"/>
    </location>
</feature>
<dbReference type="GO" id="GO:0016787">
    <property type="term" value="F:hydrolase activity"/>
    <property type="evidence" value="ECO:0007669"/>
    <property type="project" value="UniProtKB-UniRule"/>
</dbReference>
<dbReference type="PROSITE" id="PS51635">
    <property type="entry name" value="PNPLA"/>
    <property type="match status" value="1"/>
</dbReference>
<dbReference type="AlphaFoldDB" id="A0A0W0WEA7"/>
<dbReference type="PANTHER" id="PTHR46394:SF1">
    <property type="entry name" value="PNPLA DOMAIN-CONTAINING PROTEIN"/>
    <property type="match status" value="1"/>
</dbReference>
<organism evidence="4 5">
    <name type="scientific">Legionella maceachernii</name>
    <dbReference type="NCBI Taxonomy" id="466"/>
    <lineage>
        <taxon>Bacteria</taxon>
        <taxon>Pseudomonadati</taxon>
        <taxon>Pseudomonadota</taxon>
        <taxon>Gammaproteobacteria</taxon>
        <taxon>Legionellales</taxon>
        <taxon>Legionellaceae</taxon>
        <taxon>Legionella</taxon>
    </lineage>
</organism>
<dbReference type="PATRIC" id="fig|466.6.peg.483"/>
<protein>
    <submittedName>
        <fullName evidence="4">Esterase of the alpha-beta hydrolase superfamily protein</fullName>
    </submittedName>
</protein>
<keyword evidence="2" id="KW-0442">Lipid degradation</keyword>
<gene>
    <name evidence="4" type="primary">rssA_1</name>
    <name evidence="4" type="ORF">Lmac_0455</name>
</gene>
<feature type="active site" description="Nucleophile" evidence="2">
    <location>
        <position position="60"/>
    </location>
</feature>
<dbReference type="SUPFAM" id="SSF52151">
    <property type="entry name" value="FabD/lysophospholipase-like"/>
    <property type="match status" value="1"/>
</dbReference>
<feature type="short sequence motif" description="DGA/G" evidence="2">
    <location>
        <begin position="321"/>
        <end position="323"/>
    </location>
</feature>
<dbReference type="Proteomes" id="UP000054908">
    <property type="component" value="Unassembled WGS sequence"/>
</dbReference>
<dbReference type="RefSeq" id="WP_058451281.1">
    <property type="nucleotide sequence ID" value="NZ_CAAAIB010000005.1"/>
</dbReference>